<keyword evidence="1" id="KW-0472">Membrane</keyword>
<feature type="transmembrane region" description="Helical" evidence="1">
    <location>
        <begin position="48"/>
        <end position="68"/>
    </location>
</feature>
<feature type="transmembrane region" description="Helical" evidence="1">
    <location>
        <begin position="80"/>
        <end position="103"/>
    </location>
</feature>
<dbReference type="AlphaFoldDB" id="A0A0D0CC76"/>
<gene>
    <name evidence="2" type="ORF">GYMLUDRAFT_612346</name>
</gene>
<dbReference type="Proteomes" id="UP000053593">
    <property type="component" value="Unassembled WGS sequence"/>
</dbReference>
<name>A0A0D0CC76_9AGAR</name>
<evidence type="ECO:0000313" key="2">
    <source>
        <dbReference type="EMBL" id="KIK60104.1"/>
    </source>
</evidence>
<reference evidence="2 3" key="1">
    <citation type="submission" date="2014-04" db="EMBL/GenBank/DDBJ databases">
        <title>Evolutionary Origins and Diversification of the Mycorrhizal Mutualists.</title>
        <authorList>
            <consortium name="DOE Joint Genome Institute"/>
            <consortium name="Mycorrhizal Genomics Consortium"/>
            <person name="Kohler A."/>
            <person name="Kuo A."/>
            <person name="Nagy L.G."/>
            <person name="Floudas D."/>
            <person name="Copeland A."/>
            <person name="Barry K.W."/>
            <person name="Cichocki N."/>
            <person name="Veneault-Fourrey C."/>
            <person name="LaButti K."/>
            <person name="Lindquist E.A."/>
            <person name="Lipzen A."/>
            <person name="Lundell T."/>
            <person name="Morin E."/>
            <person name="Murat C."/>
            <person name="Riley R."/>
            <person name="Ohm R."/>
            <person name="Sun H."/>
            <person name="Tunlid A."/>
            <person name="Henrissat B."/>
            <person name="Grigoriev I.V."/>
            <person name="Hibbett D.S."/>
            <person name="Martin F."/>
        </authorList>
    </citation>
    <scope>NUCLEOTIDE SEQUENCE [LARGE SCALE GENOMIC DNA]</scope>
    <source>
        <strain evidence="2 3">FD-317 M1</strain>
    </source>
</reference>
<dbReference type="EMBL" id="KN834776">
    <property type="protein sequence ID" value="KIK60104.1"/>
    <property type="molecule type" value="Genomic_DNA"/>
</dbReference>
<accession>A0A0D0CC76</accession>
<keyword evidence="3" id="KW-1185">Reference proteome</keyword>
<evidence type="ECO:0000313" key="3">
    <source>
        <dbReference type="Proteomes" id="UP000053593"/>
    </source>
</evidence>
<protein>
    <submittedName>
        <fullName evidence="2">Uncharacterized protein</fullName>
    </submittedName>
</protein>
<sequence>MDSVLPRRSEYPFVDRTLVHRFSYVIPIVSHCPFFYPDIIFQYTQSLGLRWTLLFVVSFLNVELGLWSERKGNLPNMVWQYAYFLLPLLSTQHSCICLFCFLLSIRNSELSDYYCLSI</sequence>
<dbReference type="HOGENOM" id="CLU_2073423_0_0_1"/>
<keyword evidence="1" id="KW-0812">Transmembrane</keyword>
<organism evidence="2 3">
    <name type="scientific">Collybiopsis luxurians FD-317 M1</name>
    <dbReference type="NCBI Taxonomy" id="944289"/>
    <lineage>
        <taxon>Eukaryota</taxon>
        <taxon>Fungi</taxon>
        <taxon>Dikarya</taxon>
        <taxon>Basidiomycota</taxon>
        <taxon>Agaricomycotina</taxon>
        <taxon>Agaricomycetes</taxon>
        <taxon>Agaricomycetidae</taxon>
        <taxon>Agaricales</taxon>
        <taxon>Marasmiineae</taxon>
        <taxon>Omphalotaceae</taxon>
        <taxon>Collybiopsis</taxon>
        <taxon>Collybiopsis luxurians</taxon>
    </lineage>
</organism>
<evidence type="ECO:0000256" key="1">
    <source>
        <dbReference type="SAM" id="Phobius"/>
    </source>
</evidence>
<keyword evidence="1" id="KW-1133">Transmembrane helix</keyword>
<proteinExistence type="predicted"/>